<evidence type="ECO:0000313" key="3">
    <source>
        <dbReference type="Proteomes" id="UP001630127"/>
    </source>
</evidence>
<dbReference type="InterPro" id="IPR029033">
    <property type="entry name" value="His_PPase_superfam"/>
</dbReference>
<dbReference type="PIRSF" id="PIRSF015897">
    <property type="entry name" value="PRIB5"/>
    <property type="match status" value="1"/>
</dbReference>
<evidence type="ECO:0000313" key="2">
    <source>
        <dbReference type="EMBL" id="KAL3516886.1"/>
    </source>
</evidence>
<proteinExistence type="predicted"/>
<dbReference type="SUPFAM" id="SSF53254">
    <property type="entry name" value="Phosphoglycerate mutase-like"/>
    <property type="match status" value="1"/>
</dbReference>
<sequence>MGQSDGDRVQQQQQDVQLQKDEHSQQHVVVMRHGDRLDNFEPLWASKASRPWDPPLTQDGKDRAFARGRKFRTDRNRFHFPIDRIFVSPFLRCLQTAAEVVHGLCAVNDDDPSVLSSADITIDPSKIKVAVEYGLCEMLNTIAIRAEMVPKDYDFGFDISKCEAILPAGTIDHSVEPIYTEVPQWGESTLDARNRYVSVIKALADKYPSENLLLVTHGEAVGTSVSTYAENTQVSAADYCGYSHLSRTFFPAEDQSFTAGAFQVHIKDGENGLTYFGSSVELDST</sequence>
<dbReference type="PANTHER" id="PTHR16469">
    <property type="entry name" value="UBIQUITIN-ASSOCIATED AND SH3 DOMAIN-CONTAINING BA-RELATED"/>
    <property type="match status" value="1"/>
</dbReference>
<dbReference type="EMBL" id="JBJUIK010000010">
    <property type="protein sequence ID" value="KAL3516886.1"/>
    <property type="molecule type" value="Genomic_DNA"/>
</dbReference>
<dbReference type="AlphaFoldDB" id="A0ABD2ZBP3"/>
<organism evidence="2 3">
    <name type="scientific">Cinchona calisaya</name>
    <dbReference type="NCBI Taxonomy" id="153742"/>
    <lineage>
        <taxon>Eukaryota</taxon>
        <taxon>Viridiplantae</taxon>
        <taxon>Streptophyta</taxon>
        <taxon>Embryophyta</taxon>
        <taxon>Tracheophyta</taxon>
        <taxon>Spermatophyta</taxon>
        <taxon>Magnoliopsida</taxon>
        <taxon>eudicotyledons</taxon>
        <taxon>Gunneridae</taxon>
        <taxon>Pentapetalae</taxon>
        <taxon>asterids</taxon>
        <taxon>lamiids</taxon>
        <taxon>Gentianales</taxon>
        <taxon>Rubiaceae</taxon>
        <taxon>Cinchonoideae</taxon>
        <taxon>Cinchoneae</taxon>
        <taxon>Cinchona</taxon>
    </lineage>
</organism>
<dbReference type="PANTHER" id="PTHR16469:SF27">
    <property type="entry name" value="UBIQUITIN-ASSOCIATED AND SH3 DOMAIN-CONTAINING BA-RELATED"/>
    <property type="match status" value="1"/>
</dbReference>
<dbReference type="InterPro" id="IPR013078">
    <property type="entry name" value="His_Pase_superF_clade-1"/>
</dbReference>
<evidence type="ECO:0000256" key="1">
    <source>
        <dbReference type="SAM" id="MobiDB-lite"/>
    </source>
</evidence>
<dbReference type="Gene3D" id="3.40.50.1240">
    <property type="entry name" value="Phosphoglycerate mutase-like"/>
    <property type="match status" value="1"/>
</dbReference>
<evidence type="ECO:0008006" key="4">
    <source>
        <dbReference type="Google" id="ProtNLM"/>
    </source>
</evidence>
<dbReference type="Pfam" id="PF00300">
    <property type="entry name" value="His_Phos_1"/>
    <property type="match status" value="2"/>
</dbReference>
<keyword evidence="3" id="KW-1185">Reference proteome</keyword>
<name>A0ABD2ZBP3_9GENT</name>
<accession>A0ABD2ZBP3</accession>
<gene>
    <name evidence="2" type="ORF">ACH5RR_023788</name>
</gene>
<dbReference type="CDD" id="cd07040">
    <property type="entry name" value="HP"/>
    <property type="match status" value="1"/>
</dbReference>
<comment type="caution">
    <text evidence="2">The sequence shown here is derived from an EMBL/GenBank/DDBJ whole genome shotgun (WGS) entry which is preliminary data.</text>
</comment>
<reference evidence="2 3" key="1">
    <citation type="submission" date="2024-11" db="EMBL/GenBank/DDBJ databases">
        <title>A near-complete genome assembly of Cinchona calisaya.</title>
        <authorList>
            <person name="Lian D.C."/>
            <person name="Zhao X.W."/>
            <person name="Wei L."/>
        </authorList>
    </citation>
    <scope>NUCLEOTIDE SEQUENCE [LARGE SCALE GENOMIC DNA]</scope>
    <source>
        <tissue evidence="2">Nenye</tissue>
    </source>
</reference>
<feature type="region of interest" description="Disordered" evidence="1">
    <location>
        <begin position="1"/>
        <end position="25"/>
    </location>
</feature>
<dbReference type="Proteomes" id="UP001630127">
    <property type="component" value="Unassembled WGS sequence"/>
</dbReference>
<dbReference type="InterPro" id="IPR012398">
    <property type="entry name" value="PRIB5"/>
</dbReference>
<protein>
    <recommendedName>
        <fullName evidence="4">Phosphoglycerate mutase family protein</fullName>
    </recommendedName>
</protein>
<dbReference type="InterPro" id="IPR051710">
    <property type="entry name" value="Phosphatase_SH3-domain"/>
</dbReference>